<dbReference type="OrthoDB" id="429143at2759"/>
<evidence type="ECO:0000313" key="2">
    <source>
        <dbReference type="EMBL" id="RDW84767.1"/>
    </source>
</evidence>
<protein>
    <recommendedName>
        <fullName evidence="1">FAD dependent oxidoreductase domain-containing protein</fullName>
    </recommendedName>
</protein>
<keyword evidence="3" id="KW-1185">Reference proteome</keyword>
<accession>A0A3D8SEI8</accession>
<dbReference type="Gene3D" id="3.50.50.60">
    <property type="entry name" value="FAD/NAD(P)-binding domain"/>
    <property type="match status" value="1"/>
</dbReference>
<dbReference type="Proteomes" id="UP000256645">
    <property type="component" value="Unassembled WGS sequence"/>
</dbReference>
<dbReference type="PANTHER" id="PTHR13847">
    <property type="entry name" value="SARCOSINE DEHYDROGENASE-RELATED"/>
    <property type="match status" value="1"/>
</dbReference>
<dbReference type="AlphaFoldDB" id="A0A3D8SEI8"/>
<dbReference type="GO" id="GO:0005737">
    <property type="term" value="C:cytoplasm"/>
    <property type="evidence" value="ECO:0007669"/>
    <property type="project" value="TreeGrafter"/>
</dbReference>
<dbReference type="PANTHER" id="PTHR13847:SF213">
    <property type="entry name" value="DEPENDENT OXIDOREDUCTASE, PUTATIVE-RELATED"/>
    <property type="match status" value="1"/>
</dbReference>
<dbReference type="STRING" id="1849047.A0A3D8SEI8"/>
<feature type="domain" description="FAD dependent oxidoreductase" evidence="1">
    <location>
        <begin position="74"/>
        <end position="480"/>
    </location>
</feature>
<sequence length="533" mass="58292">MGAVQSALRNVYLSINTALGAIAEMNADFNLLLARINANPGLPVSNPTSPFWLSNPPFPALTKIQSKKLPTSADIVIIGSGITGTSIAMTILEESKAMGIETKVVMLEAREITSGATGRNGGHIKTAPYELFYQMKEKLGVDQAKKIVQYQMILLDLLPKLAKEKGWHKAEAREVETVDLFFDDKMFEKARQWADELRIHMPEYYNDMRFWDAKEAQEKFQTGSHLVGALTYTAGAIWPFRFVTSCLSYLLESFTSAFSIETGTPVTSITMSEDPSKTYSIHTPRGDINTKHVIHATEAHTANLIPKLRGKLFAVRGHMSAQRPGKLFPQLNGDRSWSFIHAKGYEYITQRPGDVDADSDGLGAEIMTGGGLRLGGNGMDEVGVAVDNRTRLDISSYLGGVLPTVFGSQNWGEDAARGRMKGDVWTGTMGFSADGFPFVGKLDPSLTGRKANKSYDPASGAEWISAGYGGEGMPQAWLCGCACALMVLGRDKVDLDERSGRPGGKLMDWFPEQMIITPERVSRANINELASEL</sequence>
<dbReference type="Gene3D" id="3.30.9.10">
    <property type="entry name" value="D-Amino Acid Oxidase, subunit A, domain 2"/>
    <property type="match status" value="1"/>
</dbReference>
<gene>
    <name evidence="2" type="ORF">BP6252_02357</name>
</gene>
<evidence type="ECO:0000259" key="1">
    <source>
        <dbReference type="Pfam" id="PF01266"/>
    </source>
</evidence>
<proteinExistence type="predicted"/>
<organism evidence="2 3">
    <name type="scientific">Coleophoma cylindrospora</name>
    <dbReference type="NCBI Taxonomy" id="1849047"/>
    <lineage>
        <taxon>Eukaryota</taxon>
        <taxon>Fungi</taxon>
        <taxon>Dikarya</taxon>
        <taxon>Ascomycota</taxon>
        <taxon>Pezizomycotina</taxon>
        <taxon>Leotiomycetes</taxon>
        <taxon>Helotiales</taxon>
        <taxon>Dermateaceae</taxon>
        <taxon>Coleophoma</taxon>
    </lineage>
</organism>
<dbReference type="EMBL" id="PDLM01000002">
    <property type="protein sequence ID" value="RDW84767.1"/>
    <property type="molecule type" value="Genomic_DNA"/>
</dbReference>
<reference evidence="2 3" key="1">
    <citation type="journal article" date="2018" name="IMA Fungus">
        <title>IMA Genome-F 9: Draft genome sequence of Annulohypoxylon stygium, Aspergillus mulundensis, Berkeleyomyces basicola (syn. Thielaviopsis basicola), Ceratocystis smalleyi, two Cercospora beticola strains, Coleophoma cylindrospora, Fusarium fracticaudum, Phialophora cf. hyalina, and Morchella septimelata.</title>
        <authorList>
            <person name="Wingfield B.D."/>
            <person name="Bills G.F."/>
            <person name="Dong Y."/>
            <person name="Huang W."/>
            <person name="Nel W.J."/>
            <person name="Swalarsk-Parry B.S."/>
            <person name="Vaghefi N."/>
            <person name="Wilken P.M."/>
            <person name="An Z."/>
            <person name="de Beer Z.W."/>
            <person name="De Vos L."/>
            <person name="Chen L."/>
            <person name="Duong T.A."/>
            <person name="Gao Y."/>
            <person name="Hammerbacher A."/>
            <person name="Kikkert J.R."/>
            <person name="Li Y."/>
            <person name="Li H."/>
            <person name="Li K."/>
            <person name="Li Q."/>
            <person name="Liu X."/>
            <person name="Ma X."/>
            <person name="Naidoo K."/>
            <person name="Pethybridge S.J."/>
            <person name="Sun J."/>
            <person name="Steenkamp E.T."/>
            <person name="van der Nest M.A."/>
            <person name="van Wyk S."/>
            <person name="Wingfield M.J."/>
            <person name="Xiong C."/>
            <person name="Yue Q."/>
            <person name="Zhang X."/>
        </authorList>
    </citation>
    <scope>NUCLEOTIDE SEQUENCE [LARGE SCALE GENOMIC DNA]</scope>
    <source>
        <strain evidence="2 3">BP6252</strain>
    </source>
</reference>
<dbReference type="InterPro" id="IPR036188">
    <property type="entry name" value="FAD/NAD-bd_sf"/>
</dbReference>
<dbReference type="SUPFAM" id="SSF51905">
    <property type="entry name" value="FAD/NAD(P)-binding domain"/>
    <property type="match status" value="1"/>
</dbReference>
<comment type="caution">
    <text evidence="2">The sequence shown here is derived from an EMBL/GenBank/DDBJ whole genome shotgun (WGS) entry which is preliminary data.</text>
</comment>
<evidence type="ECO:0000313" key="3">
    <source>
        <dbReference type="Proteomes" id="UP000256645"/>
    </source>
</evidence>
<dbReference type="Pfam" id="PF01266">
    <property type="entry name" value="DAO"/>
    <property type="match status" value="1"/>
</dbReference>
<name>A0A3D8SEI8_9HELO</name>
<dbReference type="InterPro" id="IPR006076">
    <property type="entry name" value="FAD-dep_OxRdtase"/>
</dbReference>